<gene>
    <name evidence="2" type="ORF">OG327_28230</name>
</gene>
<keyword evidence="1" id="KW-1133">Transmembrane helix</keyword>
<organism evidence="2">
    <name type="scientific">Streptomyces sp. NBC_00049</name>
    <dbReference type="NCBI Taxonomy" id="2903617"/>
    <lineage>
        <taxon>Bacteria</taxon>
        <taxon>Bacillati</taxon>
        <taxon>Actinomycetota</taxon>
        <taxon>Actinomycetes</taxon>
        <taxon>Kitasatosporales</taxon>
        <taxon>Streptomycetaceae</taxon>
        <taxon>Streptomyces</taxon>
    </lineage>
</organism>
<proteinExistence type="predicted"/>
<keyword evidence="1" id="KW-0812">Transmembrane</keyword>
<evidence type="ECO:0000256" key="1">
    <source>
        <dbReference type="SAM" id="Phobius"/>
    </source>
</evidence>
<evidence type="ECO:0000313" key="2">
    <source>
        <dbReference type="EMBL" id="WTU76904.1"/>
    </source>
</evidence>
<sequence length="58" mass="5873">MTRRSRTGPLSPLIVFSAVLTAAGAAMYVLPGPGLPVLALGAFVLATGAAVWAAARHR</sequence>
<protein>
    <submittedName>
        <fullName evidence="2">Uncharacterized protein</fullName>
    </submittedName>
</protein>
<reference evidence="2" key="1">
    <citation type="submission" date="2022-10" db="EMBL/GenBank/DDBJ databases">
        <title>The complete genomes of actinobacterial strains from the NBC collection.</title>
        <authorList>
            <person name="Joergensen T.S."/>
            <person name="Alvarez Arevalo M."/>
            <person name="Sterndorff E.B."/>
            <person name="Faurdal D."/>
            <person name="Vuksanovic O."/>
            <person name="Mourched A.-S."/>
            <person name="Charusanti P."/>
            <person name="Shaw S."/>
            <person name="Blin K."/>
            <person name="Weber T."/>
        </authorList>
    </citation>
    <scope>NUCLEOTIDE SEQUENCE</scope>
    <source>
        <strain evidence="2">NBC_00049</strain>
    </source>
</reference>
<dbReference type="AlphaFoldDB" id="A0AAU2JWG8"/>
<feature type="transmembrane region" description="Helical" evidence="1">
    <location>
        <begin position="35"/>
        <end position="55"/>
    </location>
</feature>
<name>A0AAU2JWG8_9ACTN</name>
<accession>A0AAU2JWG8</accession>
<dbReference type="EMBL" id="CP108264">
    <property type="protein sequence ID" value="WTU76904.1"/>
    <property type="molecule type" value="Genomic_DNA"/>
</dbReference>
<keyword evidence="1" id="KW-0472">Membrane</keyword>